<dbReference type="Proteomes" id="UP000050331">
    <property type="component" value="Chromosome"/>
</dbReference>
<dbReference type="Gene3D" id="3.10.450.390">
    <property type="entry name" value="Protein of unknown function DUF3889"/>
    <property type="match status" value="1"/>
</dbReference>
<dbReference type="InterPro" id="IPR051477">
    <property type="entry name" value="Expansin_CellWall"/>
</dbReference>
<organism evidence="2 3">
    <name type="scientific">Lentibacillus amyloliquefaciens</name>
    <dbReference type="NCBI Taxonomy" id="1472767"/>
    <lineage>
        <taxon>Bacteria</taxon>
        <taxon>Bacillati</taxon>
        <taxon>Bacillota</taxon>
        <taxon>Bacilli</taxon>
        <taxon>Bacillales</taxon>
        <taxon>Bacillaceae</taxon>
        <taxon>Lentibacillus</taxon>
    </lineage>
</organism>
<proteinExistence type="predicted"/>
<dbReference type="CDD" id="cd22191">
    <property type="entry name" value="DPBB_RlpA_EXP_N-like"/>
    <property type="match status" value="1"/>
</dbReference>
<dbReference type="Gene3D" id="2.40.40.10">
    <property type="entry name" value="RlpA-like domain"/>
    <property type="match status" value="1"/>
</dbReference>
<dbReference type="KEGG" id="lao:AOX59_04330"/>
<keyword evidence="3" id="KW-1185">Reference proteome</keyword>
<dbReference type="InterPro" id="IPR036908">
    <property type="entry name" value="RlpA-like_sf"/>
</dbReference>
<protein>
    <recommendedName>
        <fullName evidence="4">DUF3889 domain-containing protein</fullName>
    </recommendedName>
</protein>
<dbReference type="STRING" id="1472767.AOX59_04330"/>
<evidence type="ECO:0000256" key="1">
    <source>
        <dbReference type="ARBA" id="ARBA00022729"/>
    </source>
</evidence>
<evidence type="ECO:0000313" key="2">
    <source>
        <dbReference type="EMBL" id="ALX47896.1"/>
    </source>
</evidence>
<reference evidence="2 3" key="1">
    <citation type="submission" date="2016-01" db="EMBL/GenBank/DDBJ databases">
        <title>Complete genome sequence of strain Lentibacillus amyloliquefaciens LAM0015T isolated from saline sediment.</title>
        <authorList>
            <person name="Wang J.-L."/>
            <person name="He M.-X."/>
        </authorList>
    </citation>
    <scope>NUCLEOTIDE SEQUENCE [LARGE SCALE GENOMIC DNA]</scope>
    <source>
        <strain evidence="2 3">LAM0015</strain>
    </source>
</reference>
<keyword evidence="1" id="KW-0732">Signal</keyword>
<dbReference type="SUPFAM" id="SSF50685">
    <property type="entry name" value="Barwin-like endoglucanases"/>
    <property type="match status" value="1"/>
</dbReference>
<dbReference type="AlphaFoldDB" id="A0A0U4DRD1"/>
<dbReference type="PANTHER" id="PTHR31836">
    <property type="match status" value="1"/>
</dbReference>
<dbReference type="InterPro" id="IPR024987">
    <property type="entry name" value="DUF3889"/>
</dbReference>
<evidence type="ECO:0008006" key="4">
    <source>
        <dbReference type="Google" id="ProtNLM"/>
    </source>
</evidence>
<name>A0A0U4DRD1_9BACI</name>
<dbReference type="EMBL" id="CP013862">
    <property type="protein sequence ID" value="ALX47896.1"/>
    <property type="molecule type" value="Genomic_DNA"/>
</dbReference>
<dbReference type="Pfam" id="PF13028">
    <property type="entry name" value="DUF3889"/>
    <property type="match status" value="1"/>
</dbReference>
<sequence length="209" mass="24061">MFSENPYFKNMYPFAYRPYESQQYNFYDPDFRQQQVSGQATWTEGGRITQCGIPWSDNLYMTAAVGENSSYQCGETLQIIYPVTGRSVLIEVVDKVPNYPQNRLNLHRRVFEALGANPQQGVIDIQIHPISNLNQQQWGRYLLRIVQSAYSGYSVAGQTFIGKTEESPTRTEETYEYQLQSGQETITVRARAIYNPRNNRIISIDISEA</sequence>
<dbReference type="PANTHER" id="PTHR31836:SF28">
    <property type="entry name" value="SRCR DOMAIN-CONTAINING PROTEIN-RELATED"/>
    <property type="match status" value="1"/>
</dbReference>
<dbReference type="OrthoDB" id="2716326at2"/>
<accession>A0A0U4DRD1</accession>
<evidence type="ECO:0000313" key="3">
    <source>
        <dbReference type="Proteomes" id="UP000050331"/>
    </source>
</evidence>
<gene>
    <name evidence="2" type="ORF">AOX59_04330</name>
</gene>